<comment type="caution">
    <text evidence="2">The sequence shown here is derived from an EMBL/GenBank/DDBJ whole genome shotgun (WGS) entry which is preliminary data.</text>
</comment>
<name>A0A840UQ75_9BACT</name>
<evidence type="ECO:0000313" key="2">
    <source>
        <dbReference type="EMBL" id="MBB5348387.1"/>
    </source>
</evidence>
<sequence length="94" mass="10466">MATKKITGQSKLAQTAESKTDTNERLDLVTPRKKPSLKAYRLYDDDIARLKEITATMNKESHRHISETAAIRALIVLGTGTTGEKLLKALRETI</sequence>
<feature type="compositionally biased region" description="Polar residues" evidence="1">
    <location>
        <begin position="1"/>
        <end position="17"/>
    </location>
</feature>
<dbReference type="Proteomes" id="UP000539642">
    <property type="component" value="Unassembled WGS sequence"/>
</dbReference>
<dbReference type="EMBL" id="JACHEO010000011">
    <property type="protein sequence ID" value="MBB5348387.1"/>
    <property type="molecule type" value="Genomic_DNA"/>
</dbReference>
<dbReference type="AlphaFoldDB" id="A0A840UQ75"/>
<proteinExistence type="predicted"/>
<accession>A0A840UQ75</accession>
<evidence type="ECO:0000313" key="3">
    <source>
        <dbReference type="Proteomes" id="UP000539642"/>
    </source>
</evidence>
<feature type="region of interest" description="Disordered" evidence="1">
    <location>
        <begin position="1"/>
        <end position="25"/>
    </location>
</feature>
<dbReference type="RefSeq" id="WP_183351078.1">
    <property type="nucleotide sequence ID" value="NZ_JACHEO010000011.1"/>
</dbReference>
<organism evidence="2 3">
    <name type="scientific">Desulfoprunum benzoelyticum</name>
    <dbReference type="NCBI Taxonomy" id="1506996"/>
    <lineage>
        <taxon>Bacteria</taxon>
        <taxon>Pseudomonadati</taxon>
        <taxon>Thermodesulfobacteriota</taxon>
        <taxon>Desulfobulbia</taxon>
        <taxon>Desulfobulbales</taxon>
        <taxon>Desulfobulbaceae</taxon>
        <taxon>Desulfoprunum</taxon>
    </lineage>
</organism>
<reference evidence="2 3" key="1">
    <citation type="submission" date="2020-08" db="EMBL/GenBank/DDBJ databases">
        <title>Genomic Encyclopedia of Type Strains, Phase IV (KMG-IV): sequencing the most valuable type-strain genomes for metagenomic binning, comparative biology and taxonomic classification.</title>
        <authorList>
            <person name="Goeker M."/>
        </authorList>
    </citation>
    <scope>NUCLEOTIDE SEQUENCE [LARGE SCALE GENOMIC DNA]</scope>
    <source>
        <strain evidence="2 3">DSM 28570</strain>
    </source>
</reference>
<evidence type="ECO:0000256" key="1">
    <source>
        <dbReference type="SAM" id="MobiDB-lite"/>
    </source>
</evidence>
<keyword evidence="3" id="KW-1185">Reference proteome</keyword>
<protein>
    <submittedName>
        <fullName evidence="2">Uncharacterized protein</fullName>
    </submittedName>
</protein>
<gene>
    <name evidence="2" type="ORF">HNQ81_002122</name>
</gene>